<dbReference type="InterPro" id="IPR026906">
    <property type="entry name" value="LRR_5"/>
</dbReference>
<evidence type="ECO:0000313" key="8">
    <source>
        <dbReference type="Proteomes" id="UP001141806"/>
    </source>
</evidence>
<dbReference type="EMBL" id="JAMYWD010000003">
    <property type="protein sequence ID" value="KAJ4975796.1"/>
    <property type="molecule type" value="Genomic_DNA"/>
</dbReference>
<organism evidence="7 8">
    <name type="scientific">Protea cynaroides</name>
    <dbReference type="NCBI Taxonomy" id="273540"/>
    <lineage>
        <taxon>Eukaryota</taxon>
        <taxon>Viridiplantae</taxon>
        <taxon>Streptophyta</taxon>
        <taxon>Embryophyta</taxon>
        <taxon>Tracheophyta</taxon>
        <taxon>Spermatophyta</taxon>
        <taxon>Magnoliopsida</taxon>
        <taxon>Proteales</taxon>
        <taxon>Proteaceae</taxon>
        <taxon>Protea</taxon>
    </lineage>
</organism>
<dbReference type="GO" id="GO:0051707">
    <property type="term" value="P:response to other organism"/>
    <property type="evidence" value="ECO:0007669"/>
    <property type="project" value="UniProtKB-ARBA"/>
</dbReference>
<dbReference type="PROSITE" id="PS50104">
    <property type="entry name" value="TIR"/>
    <property type="match status" value="1"/>
</dbReference>
<dbReference type="SUPFAM" id="SSF52200">
    <property type="entry name" value="Toll/Interleukin receptor TIR domain"/>
    <property type="match status" value="1"/>
</dbReference>
<dbReference type="GO" id="GO:0043531">
    <property type="term" value="F:ADP binding"/>
    <property type="evidence" value="ECO:0007669"/>
    <property type="project" value="InterPro"/>
</dbReference>
<evidence type="ECO:0000256" key="2">
    <source>
        <dbReference type="ARBA" id="ARBA00022737"/>
    </source>
</evidence>
<dbReference type="Pfam" id="PF13306">
    <property type="entry name" value="LRR_5"/>
    <property type="match status" value="2"/>
</dbReference>
<dbReference type="InterPro" id="IPR055414">
    <property type="entry name" value="LRR_R13L4/SHOC2-like"/>
</dbReference>
<dbReference type="Pfam" id="PF23598">
    <property type="entry name" value="LRR_14"/>
    <property type="match status" value="1"/>
</dbReference>
<keyword evidence="1" id="KW-0433">Leucine-rich repeat</keyword>
<dbReference type="PRINTS" id="PR00364">
    <property type="entry name" value="DISEASERSIST"/>
</dbReference>
<dbReference type="InterPro" id="IPR044974">
    <property type="entry name" value="Disease_R_plants"/>
</dbReference>
<dbReference type="FunFam" id="3.40.50.10140:FF:000007">
    <property type="entry name" value="Disease resistance protein (TIR-NBS-LRR class)"/>
    <property type="match status" value="1"/>
</dbReference>
<dbReference type="InterPro" id="IPR002182">
    <property type="entry name" value="NB-ARC"/>
</dbReference>
<name>A0A9Q0KT02_9MAGN</name>
<dbReference type="InterPro" id="IPR000157">
    <property type="entry name" value="TIR_dom"/>
</dbReference>
<dbReference type="InterPro" id="IPR058192">
    <property type="entry name" value="WHD_ROQ1-like"/>
</dbReference>
<dbReference type="Gene3D" id="1.10.8.430">
    <property type="entry name" value="Helical domain of apoptotic protease-activating factors"/>
    <property type="match status" value="1"/>
</dbReference>
<keyword evidence="2" id="KW-0677">Repeat</keyword>
<keyword evidence="3" id="KW-0611">Plant defense</keyword>
<dbReference type="Gene3D" id="3.40.50.10140">
    <property type="entry name" value="Toll/interleukin-1 receptor homology (TIR) domain"/>
    <property type="match status" value="1"/>
</dbReference>
<dbReference type="SMART" id="SM00255">
    <property type="entry name" value="TIR"/>
    <property type="match status" value="1"/>
</dbReference>
<evidence type="ECO:0000256" key="4">
    <source>
        <dbReference type="ARBA" id="ARBA00023027"/>
    </source>
</evidence>
<protein>
    <recommendedName>
        <fullName evidence="6">TIR domain-containing protein</fullName>
    </recommendedName>
</protein>
<evidence type="ECO:0000259" key="6">
    <source>
        <dbReference type="PROSITE" id="PS50104"/>
    </source>
</evidence>
<dbReference type="Pfam" id="PF00931">
    <property type="entry name" value="NB-ARC"/>
    <property type="match status" value="1"/>
</dbReference>
<evidence type="ECO:0000256" key="1">
    <source>
        <dbReference type="ARBA" id="ARBA00022614"/>
    </source>
</evidence>
<keyword evidence="4" id="KW-0520">NAD</keyword>
<dbReference type="InterPro" id="IPR027417">
    <property type="entry name" value="P-loop_NTPase"/>
</dbReference>
<keyword evidence="8" id="KW-1185">Reference proteome</keyword>
<dbReference type="SUPFAM" id="SSF52540">
    <property type="entry name" value="P-loop containing nucleoside triphosphate hydrolases"/>
    <property type="match status" value="1"/>
</dbReference>
<dbReference type="SUPFAM" id="SSF52058">
    <property type="entry name" value="L domain-like"/>
    <property type="match status" value="3"/>
</dbReference>
<dbReference type="Pfam" id="PF01582">
    <property type="entry name" value="TIR"/>
    <property type="match status" value="1"/>
</dbReference>
<dbReference type="Gene3D" id="3.40.1170.20">
    <property type="entry name" value="tRNA intron endonuclease, N-terminal domain"/>
    <property type="match status" value="2"/>
</dbReference>
<dbReference type="Pfam" id="PF23282">
    <property type="entry name" value="WHD_ROQ1"/>
    <property type="match status" value="1"/>
</dbReference>
<evidence type="ECO:0000256" key="5">
    <source>
        <dbReference type="SAM" id="SignalP"/>
    </source>
</evidence>
<dbReference type="InterPro" id="IPR032675">
    <property type="entry name" value="LRR_dom_sf"/>
</dbReference>
<dbReference type="PANTHER" id="PTHR11017:SF570">
    <property type="entry name" value="DISEASE RESISTANCE PROTEIN (TIR-NBS CLASS)-RELATED"/>
    <property type="match status" value="1"/>
</dbReference>
<dbReference type="InterPro" id="IPR035897">
    <property type="entry name" value="Toll_tir_struct_dom_sf"/>
</dbReference>
<sequence length="1384" mass="156945">MYTFWLVGGILILLLVKKLFHKKDAAAAATPRGKNHTTSTGKDYEVFLSFRGKDTRTNFTDHLYHALLKIGVHTFRDNEELRIGKKIDPTLCSAIHQSKIAIPIFSKDYASSKWCLHELAEIVECWKQGQITVMPIFYHVDPSDVRNQTGSYEKDFKKHEKKFDKETVKGWRKALKEIGGFKGWDLEKVADRHEGKLIQLIVEEVWSELGKNPLTVSDKLVGIHSHVEEVVKLLDIGSNDMRIRIVGIHGLGGIGKTTIARSTYNTVYHHFKGCSFIADARETFRTRGPIHLQSQLIFNILNLENPNIITVDQGINMIKQRLSNKKVLIVLDDVDQNTDLNAVIGQRDWFGFGSRIIITTRDKHILDVHGVDGTYEPKEMDLDHSLQLFSKHAFKMDRPPNGYLALSKDVVKTTGGLPLALEVIGSSLFARGEQLLGKDMLDISDRKELVWKAMLEKLKKTPRGEVQERLKISIDELEDEAQQMFLDVSCFFIGMDKNIVFYIWRGGDFSPDYWFDVLVKKSLVKIDDNNELRMHDQLRDLGREIIRQENLKELGERSRLWLQQEVLDVLSTQTGTRKVEGLCVDFTGYLKDDRCLMNEGFAAMSKLRLLKVDYARIAGNLVQSFSELRWLSWKGCPIQFTPTNPRKLVVLDLTDSAITESWMGWNYIKVAKTLKVLNLSRCYKLSRTPEFSANLQLEVLILDNCLSLAAIDESIGLLKRLVILNLWGCVNLAYLPTSICELSSLKTLEIRCTKICQLPEKLGCLEALTELCIPQIQLPNSIGNLRNLKTLSANYCNIQQGVIIDAIGRLSSLEYLNLEGNPFYTLPATVSGLSLLQKLSVYGCKNLQSLPKLPSSLKFLNANECENLREISGFLDMRNLVEVSIDNCHRLIKIESLEGLDSLQQLMINQCGSLRKLPKLRDLKKMSYIHLSRVGLSEIESFEGLHSLEKLLIEKCHLLRKIPNLSDSRSLVFIEIRYCDGLSEIECLEGLGSLEKLIIKDCRSLRRIPYLSGSKNPVCIEILHCDELSELEGFKGLYSLEKLIILFCPLLRKIPNLSGLKNIISLDIQHCDGLSEIENLEGLYSLEKLIIVFCTSLRKIPNLLDSIFLVFIDIRHCHALSEIEGLEGLGFLEELCIWCCYSLTRIQLPKNLMKFNINGCEKLSKIEGLEDLKALTSFDLSESIARLPDLSKLKTLKYLLLTGFTMPLEIGCLEGLESLEELKFSKAQSLKVLPNLSTLKNLKGLELTSCGKLSEIPSVHRLESLEVLKVWWCESMERLPDLSNLTKLWKLHIIHCEKLTEIQGVDSLEFLVVMCVDGCISIKTLPCLSNIKKLKILSAINCKKLTEIQGVDKVESLEFLNVSGCIAMKLPDLSSSMKLKILRD</sequence>
<evidence type="ECO:0000313" key="7">
    <source>
        <dbReference type="EMBL" id="KAJ4975796.1"/>
    </source>
</evidence>
<feature type="domain" description="TIR" evidence="6">
    <location>
        <begin position="42"/>
        <end position="209"/>
    </location>
</feature>
<proteinExistence type="predicted"/>
<dbReference type="PANTHER" id="PTHR11017">
    <property type="entry name" value="LEUCINE-RICH REPEAT-CONTAINING PROTEIN"/>
    <property type="match status" value="1"/>
</dbReference>
<accession>A0A9Q0KT02</accession>
<dbReference type="Gene3D" id="3.40.50.300">
    <property type="entry name" value="P-loop containing nucleotide triphosphate hydrolases"/>
    <property type="match status" value="1"/>
</dbReference>
<dbReference type="Gene3D" id="3.80.10.10">
    <property type="entry name" value="Ribonuclease Inhibitor"/>
    <property type="match status" value="4"/>
</dbReference>
<dbReference type="Proteomes" id="UP001141806">
    <property type="component" value="Unassembled WGS sequence"/>
</dbReference>
<dbReference type="GO" id="GO:0007165">
    <property type="term" value="P:signal transduction"/>
    <property type="evidence" value="ECO:0007669"/>
    <property type="project" value="InterPro"/>
</dbReference>
<comment type="caution">
    <text evidence="7">The sequence shown here is derived from an EMBL/GenBank/DDBJ whole genome shotgun (WGS) entry which is preliminary data.</text>
</comment>
<reference evidence="7" key="1">
    <citation type="journal article" date="2023" name="Plant J.">
        <title>The genome of the king protea, Protea cynaroides.</title>
        <authorList>
            <person name="Chang J."/>
            <person name="Duong T.A."/>
            <person name="Schoeman C."/>
            <person name="Ma X."/>
            <person name="Roodt D."/>
            <person name="Barker N."/>
            <person name="Li Z."/>
            <person name="Van de Peer Y."/>
            <person name="Mizrachi E."/>
        </authorList>
    </citation>
    <scope>NUCLEOTIDE SEQUENCE</scope>
    <source>
        <tissue evidence="7">Young leaves</tissue>
    </source>
</reference>
<feature type="chain" id="PRO_5040422332" description="TIR domain-containing protein" evidence="5">
    <location>
        <begin position="22"/>
        <end position="1384"/>
    </location>
</feature>
<dbReference type="GO" id="GO:0006952">
    <property type="term" value="P:defense response"/>
    <property type="evidence" value="ECO:0007669"/>
    <property type="project" value="UniProtKB-KW"/>
</dbReference>
<feature type="signal peptide" evidence="5">
    <location>
        <begin position="1"/>
        <end position="21"/>
    </location>
</feature>
<dbReference type="InterPro" id="IPR042197">
    <property type="entry name" value="Apaf_helical"/>
</dbReference>
<dbReference type="OrthoDB" id="1651798at2759"/>
<keyword evidence="5" id="KW-0732">Signal</keyword>
<gene>
    <name evidence="7" type="ORF">NE237_000902</name>
</gene>
<evidence type="ECO:0000256" key="3">
    <source>
        <dbReference type="ARBA" id="ARBA00022821"/>
    </source>
</evidence>